<accession>A0A8S9K1A6</accession>
<gene>
    <name evidence="1" type="ORF">F2Q70_00034732</name>
</gene>
<sequence length="100" mass="10999">MSRTLMKINPFSRLVRSLRHVALVSQQLLLPAPEGFAPLARCSKYYARLMHFAPPRCSGKLVDDGDSSRASARPATTPRFAFVSSGAGTVVYIFKDKEPS</sequence>
<reference evidence="1" key="1">
    <citation type="submission" date="2019-12" db="EMBL/GenBank/DDBJ databases">
        <title>Genome sequencing and annotation of Brassica cretica.</title>
        <authorList>
            <person name="Studholme D.J."/>
            <person name="Sarris P.F."/>
        </authorList>
    </citation>
    <scope>NUCLEOTIDE SEQUENCE</scope>
    <source>
        <strain evidence="1">PFS-102/07</strain>
        <tissue evidence="1">Leaf</tissue>
    </source>
</reference>
<protein>
    <submittedName>
        <fullName evidence="1">Uncharacterized protein</fullName>
    </submittedName>
</protein>
<comment type="caution">
    <text evidence="1">The sequence shown here is derived from an EMBL/GenBank/DDBJ whole genome shotgun (WGS) entry which is preliminary data.</text>
</comment>
<name>A0A8S9K1A6_BRACR</name>
<evidence type="ECO:0000313" key="1">
    <source>
        <dbReference type="EMBL" id="KAF2587413.1"/>
    </source>
</evidence>
<dbReference type="EMBL" id="QGKY02000246">
    <property type="protein sequence ID" value="KAF2587413.1"/>
    <property type="molecule type" value="Genomic_DNA"/>
</dbReference>
<dbReference type="AlphaFoldDB" id="A0A8S9K1A6"/>
<organism evidence="1">
    <name type="scientific">Brassica cretica</name>
    <name type="common">Mustard</name>
    <dbReference type="NCBI Taxonomy" id="69181"/>
    <lineage>
        <taxon>Eukaryota</taxon>
        <taxon>Viridiplantae</taxon>
        <taxon>Streptophyta</taxon>
        <taxon>Embryophyta</taxon>
        <taxon>Tracheophyta</taxon>
        <taxon>Spermatophyta</taxon>
        <taxon>Magnoliopsida</taxon>
        <taxon>eudicotyledons</taxon>
        <taxon>Gunneridae</taxon>
        <taxon>Pentapetalae</taxon>
        <taxon>rosids</taxon>
        <taxon>malvids</taxon>
        <taxon>Brassicales</taxon>
        <taxon>Brassicaceae</taxon>
        <taxon>Brassiceae</taxon>
        <taxon>Brassica</taxon>
    </lineage>
</organism>
<proteinExistence type="predicted"/>